<feature type="region of interest" description="Disordered" evidence="1">
    <location>
        <begin position="1"/>
        <end position="20"/>
    </location>
</feature>
<organism evidence="3 4">
    <name type="scientific">Streptomyces lavenduligriseus</name>
    <dbReference type="NCBI Taxonomy" id="67315"/>
    <lineage>
        <taxon>Bacteria</taxon>
        <taxon>Bacillati</taxon>
        <taxon>Actinomycetota</taxon>
        <taxon>Actinomycetes</taxon>
        <taxon>Kitasatosporales</taxon>
        <taxon>Streptomycetaceae</taxon>
        <taxon>Streptomyces</taxon>
    </lineage>
</organism>
<feature type="domain" description="HTH cro/C1-type" evidence="2">
    <location>
        <begin position="37"/>
        <end position="91"/>
    </location>
</feature>
<gene>
    <name evidence="3" type="ORF">M4438_36185</name>
</gene>
<keyword evidence="4" id="KW-1185">Reference proteome</keyword>
<dbReference type="InterPro" id="IPR010982">
    <property type="entry name" value="Lambda_DNA-bd_dom_sf"/>
</dbReference>
<reference evidence="3 4" key="1">
    <citation type="submission" date="2022-05" db="EMBL/GenBank/DDBJ databases">
        <title>Genome Resource of Streptomyces lavenduligriseus GA1-1, a Strain with Broad-Spectrum Antifungal Activity against Phytopathogenic Fungi.</title>
        <authorList>
            <person name="Qi D."/>
        </authorList>
    </citation>
    <scope>NUCLEOTIDE SEQUENCE [LARGE SCALE GENOMIC DNA]</scope>
    <source>
        <strain evidence="3 4">GA1-1</strain>
    </source>
</reference>
<evidence type="ECO:0000313" key="3">
    <source>
        <dbReference type="EMBL" id="MCL3998873.1"/>
    </source>
</evidence>
<evidence type="ECO:0000256" key="1">
    <source>
        <dbReference type="SAM" id="MobiDB-lite"/>
    </source>
</evidence>
<accession>A0ABT0P5L0</accession>
<dbReference type="PROSITE" id="PS50943">
    <property type="entry name" value="HTH_CROC1"/>
    <property type="match status" value="1"/>
</dbReference>
<evidence type="ECO:0000313" key="4">
    <source>
        <dbReference type="Proteomes" id="UP001202052"/>
    </source>
</evidence>
<dbReference type="SMART" id="SM00530">
    <property type="entry name" value="HTH_XRE"/>
    <property type="match status" value="1"/>
</dbReference>
<dbReference type="Pfam" id="PF19054">
    <property type="entry name" value="DUF5753"/>
    <property type="match status" value="1"/>
</dbReference>
<dbReference type="InterPro" id="IPR001387">
    <property type="entry name" value="Cro/C1-type_HTH"/>
</dbReference>
<dbReference type="CDD" id="cd00093">
    <property type="entry name" value="HTH_XRE"/>
    <property type="match status" value="1"/>
</dbReference>
<proteinExistence type="predicted"/>
<sequence length="284" mass="30415">MSAPTGVASPFGRREPACEPGRCEEPSVPALVLGALLRYHRERAGMSPAAAGAVIRKSASTISRLECAQVPARRHDVLDLARAYGLRGHALDEAEELLDHGHQHLLAGLYGPPHAVLAVLKARATHLRILTVFELPTVAGIVAGTTHPAPAATPGRTVSRPQADHRDVTLLVEDTVLRRPRGGYAAAAARLRQTIDLAEHGAWTVRIVPHERRTCPIGPLISELVLPQGRVYVHEGHLPVYRTGRPAAPYRTALDAAADAALNREASLQALREAAHAFSLREAA</sequence>
<evidence type="ECO:0000259" key="2">
    <source>
        <dbReference type="PROSITE" id="PS50943"/>
    </source>
</evidence>
<protein>
    <submittedName>
        <fullName evidence="3">Helix-turn-helix domain-containing protein</fullName>
    </submittedName>
</protein>
<dbReference type="EMBL" id="JAMCCK010000088">
    <property type="protein sequence ID" value="MCL3998873.1"/>
    <property type="molecule type" value="Genomic_DNA"/>
</dbReference>
<dbReference type="InterPro" id="IPR043917">
    <property type="entry name" value="DUF5753"/>
</dbReference>
<dbReference type="RefSeq" id="WP_249493432.1">
    <property type="nucleotide sequence ID" value="NZ_JAMCCK010000088.1"/>
</dbReference>
<dbReference type="Proteomes" id="UP001202052">
    <property type="component" value="Unassembled WGS sequence"/>
</dbReference>
<name>A0ABT0P5L0_9ACTN</name>
<comment type="caution">
    <text evidence="3">The sequence shown here is derived from an EMBL/GenBank/DDBJ whole genome shotgun (WGS) entry which is preliminary data.</text>
</comment>
<dbReference type="Pfam" id="PF13560">
    <property type="entry name" value="HTH_31"/>
    <property type="match status" value="1"/>
</dbReference>
<dbReference type="SUPFAM" id="SSF47413">
    <property type="entry name" value="lambda repressor-like DNA-binding domains"/>
    <property type="match status" value="1"/>
</dbReference>